<gene>
    <name evidence="1" type="ORF">BFJ69_g9111</name>
</gene>
<dbReference type="VEuPathDB" id="FungiDB:FOXG_16820"/>
<dbReference type="VEuPathDB" id="FungiDB:FOC1_g10002116"/>
<dbReference type="AlphaFoldDB" id="A0A420N071"/>
<dbReference type="VEuPathDB" id="FungiDB:FOIG_15750"/>
<dbReference type="EMBL" id="MRCX01000081">
    <property type="protein sequence ID" value="RKK73669.1"/>
    <property type="molecule type" value="Genomic_DNA"/>
</dbReference>
<reference evidence="1 2" key="1">
    <citation type="journal article" date="2018" name="Sci. Rep.">
        <title>Characterisation of pathogen-specific regions and novel effector candidates in Fusarium oxysporum f. sp. cepae.</title>
        <authorList>
            <person name="Armitage A.D."/>
            <person name="Taylor A."/>
            <person name="Sobczyk M.K."/>
            <person name="Baxter L."/>
            <person name="Greenfield B.P."/>
            <person name="Bates H.J."/>
            <person name="Wilson F."/>
            <person name="Jackson A.C."/>
            <person name="Ott S."/>
            <person name="Harrison R.J."/>
            <person name="Clarkson J.P."/>
        </authorList>
    </citation>
    <scope>NUCLEOTIDE SEQUENCE [LARGE SCALE GENOMIC DNA]</scope>
    <source>
        <strain evidence="1 2">Fo_A13</strain>
    </source>
</reference>
<sequence>MSSPTFHPVPRLPAEIQLQIWKAACIISSFPGYESYEQAGLHYVNVDTVKTGGRDRLTLRALNNKQGPNGDEEIPNNNRSAYMWDGGLWGACRLSREVITEEIYFMWLRLPDYSQGYLGRPAILTNWKSLPQHFEHWSTSLPFFDPLSSSIIPVCTLAIEFDSSWIVDLPETLEELKAENSARGLVATWIEGVASGWVRAPQLTLIDKSTLLVQKSRGYGPIYHDCDGKYNDMRERCCNDAIHAFIEALDGFLPFKEYGHLYEENNPDSWDEDLHMWFDFNIFQEIEVLVRFEYADHKEVSWIAVSNDLDDEDAKGSEKAISAYGRVYDLEYDDDVGYCIGDFGGRRGWTYPGSGERCNDEYVNRVEYIKLLDLDLERVETEVGDE</sequence>
<dbReference type="VEuPathDB" id="FungiDB:FOC1_g10002115"/>
<dbReference type="VEuPathDB" id="FungiDB:HZS61_006980"/>
<proteinExistence type="predicted"/>
<dbReference type="VEuPathDB" id="FungiDB:FOMG_16617"/>
<dbReference type="VEuPathDB" id="FungiDB:FOZG_12995"/>
<evidence type="ECO:0000313" key="2">
    <source>
        <dbReference type="Proteomes" id="UP000285084"/>
    </source>
</evidence>
<name>A0A420N071_FUSOX</name>
<evidence type="ECO:0000313" key="1">
    <source>
        <dbReference type="EMBL" id="RKK73669.1"/>
    </source>
</evidence>
<accession>A0A420N071</accession>
<organism evidence="1 2">
    <name type="scientific">Fusarium oxysporum</name>
    <name type="common">Fusarium vascular wilt</name>
    <dbReference type="NCBI Taxonomy" id="5507"/>
    <lineage>
        <taxon>Eukaryota</taxon>
        <taxon>Fungi</taxon>
        <taxon>Dikarya</taxon>
        <taxon>Ascomycota</taxon>
        <taxon>Pezizomycotina</taxon>
        <taxon>Sordariomycetes</taxon>
        <taxon>Hypocreomycetidae</taxon>
        <taxon>Hypocreales</taxon>
        <taxon>Nectriaceae</taxon>
        <taxon>Fusarium</taxon>
        <taxon>Fusarium oxysporum species complex</taxon>
    </lineage>
</organism>
<comment type="caution">
    <text evidence="1">The sequence shown here is derived from an EMBL/GenBank/DDBJ whole genome shotgun (WGS) entry which is preliminary data.</text>
</comment>
<dbReference type="VEuPathDB" id="FungiDB:FOC4_g10003182"/>
<protein>
    <submittedName>
        <fullName evidence="1">Uncharacterized protein</fullName>
    </submittedName>
</protein>
<dbReference type="Proteomes" id="UP000285084">
    <property type="component" value="Unassembled WGS sequence"/>
</dbReference>